<name>A0A7R9GC45_9CRUS</name>
<feature type="compositionally biased region" description="Basic and acidic residues" evidence="2">
    <location>
        <begin position="521"/>
        <end position="555"/>
    </location>
</feature>
<keyword evidence="4" id="KW-1185">Reference proteome</keyword>
<evidence type="ECO:0000313" key="4">
    <source>
        <dbReference type="Proteomes" id="UP000678499"/>
    </source>
</evidence>
<feature type="coiled-coil region" evidence="1">
    <location>
        <begin position="82"/>
        <end position="134"/>
    </location>
</feature>
<feature type="region of interest" description="Disordered" evidence="2">
    <location>
        <begin position="282"/>
        <end position="353"/>
    </location>
</feature>
<feature type="region of interest" description="Disordered" evidence="2">
    <location>
        <begin position="1"/>
        <end position="28"/>
    </location>
</feature>
<protein>
    <submittedName>
        <fullName evidence="3">Uncharacterized protein</fullName>
    </submittedName>
</protein>
<gene>
    <name evidence="3" type="ORF">NMOB1V02_LOCUS3108</name>
</gene>
<evidence type="ECO:0000256" key="2">
    <source>
        <dbReference type="SAM" id="MobiDB-lite"/>
    </source>
</evidence>
<feature type="compositionally biased region" description="Polar residues" evidence="2">
    <location>
        <begin position="406"/>
        <end position="422"/>
    </location>
</feature>
<feature type="compositionally biased region" description="Basic and acidic residues" evidence="2">
    <location>
        <begin position="472"/>
        <end position="487"/>
    </location>
</feature>
<feature type="region of interest" description="Disordered" evidence="2">
    <location>
        <begin position="366"/>
        <end position="603"/>
    </location>
</feature>
<dbReference type="AlphaFoldDB" id="A0A7R9GC45"/>
<dbReference type="EMBL" id="CAJPEX010000392">
    <property type="protein sequence ID" value="CAG0915461.1"/>
    <property type="molecule type" value="Genomic_DNA"/>
</dbReference>
<dbReference type="EMBL" id="OA882429">
    <property type="protein sequence ID" value="CAD7275309.1"/>
    <property type="molecule type" value="Genomic_DNA"/>
</dbReference>
<feature type="compositionally biased region" description="Acidic residues" evidence="2">
    <location>
        <begin position="579"/>
        <end position="593"/>
    </location>
</feature>
<feature type="compositionally biased region" description="Basic and acidic residues" evidence="2">
    <location>
        <begin position="321"/>
        <end position="330"/>
    </location>
</feature>
<evidence type="ECO:0000256" key="1">
    <source>
        <dbReference type="SAM" id="Coils"/>
    </source>
</evidence>
<dbReference type="Proteomes" id="UP000678499">
    <property type="component" value="Unassembled WGS sequence"/>
</dbReference>
<feature type="compositionally biased region" description="Polar residues" evidence="2">
    <location>
        <begin position="228"/>
        <end position="242"/>
    </location>
</feature>
<feature type="region of interest" description="Disordered" evidence="2">
    <location>
        <begin position="203"/>
        <end position="265"/>
    </location>
</feature>
<evidence type="ECO:0000313" key="3">
    <source>
        <dbReference type="EMBL" id="CAD7275309.1"/>
    </source>
</evidence>
<reference evidence="3" key="1">
    <citation type="submission" date="2020-11" db="EMBL/GenBank/DDBJ databases">
        <authorList>
            <person name="Tran Van P."/>
        </authorList>
    </citation>
    <scope>NUCLEOTIDE SEQUENCE</scope>
</reference>
<accession>A0A7R9GC45</accession>
<sequence>MATGGKSPQRGGGDVKQPPPHNDSTARYLSDNDMYDRMTALSKQLARVMTSNATKGHLAGNREAETVMQKAALVLMASAEHSRQLQEDKRRMNAKIKELIDTTHSLEKNYCAKIRSLSDTILKMKRTVAALRRKLVLMACHRRKPEEFDWDDLGCAAGDAAKVVASESCLHAVSSMYVDRKLPAGFLDNRSLENTSDPIYEAKKQQESTTEMHPINNKRSPKPRKNSVRSNRSFASETSSGTYVLGAEEANQVRNKPPINTDKWMTRNNKWTHDLDDLFSATEKDEPVGKMRASPTRNRHCSPKKITAEDTYKARTKTSPRRSDKQETYTKRRGNKNKSLIKDFSEESENYENEVADAKTAGKYSIAGQTEKQAKQETKSSGIQKRRRTFKPQQSGTDSPPEPKTSLRTQQQKATVANNQVTPKCRKTAHSNPAPKTDTHSPKTRRFERKNRDEDEDRLLGWRSVFHSKNAAKREQKSSQVNKRDSPSDAGDSSLSPDERKVIENNKSRKSRKRIVANEPTSRHKDSKNAAKREQKSSQVNKRDSPRRKPAERPASRIPVMPRRATNSRSPKSRRSSVDDDDDEEEEEEEEDISPPSDGSLSSRVNVLNQLYTNLKKFSANFGDQDGRSPIGRQIRAMNKMYQRIKKELRNSDVAGDDRVASRVNKQISEFKRLMQELPDVLLRGD</sequence>
<organism evidence="3">
    <name type="scientific">Notodromas monacha</name>
    <dbReference type="NCBI Taxonomy" id="399045"/>
    <lineage>
        <taxon>Eukaryota</taxon>
        <taxon>Metazoa</taxon>
        <taxon>Ecdysozoa</taxon>
        <taxon>Arthropoda</taxon>
        <taxon>Crustacea</taxon>
        <taxon>Oligostraca</taxon>
        <taxon>Ostracoda</taxon>
        <taxon>Podocopa</taxon>
        <taxon>Podocopida</taxon>
        <taxon>Cypridocopina</taxon>
        <taxon>Cypridoidea</taxon>
        <taxon>Cyprididae</taxon>
        <taxon>Notodromas</taxon>
    </lineage>
</organism>
<proteinExistence type="predicted"/>
<keyword evidence="1" id="KW-0175">Coiled coil</keyword>
<feature type="compositionally biased region" description="Basic and acidic residues" evidence="2">
    <location>
        <begin position="497"/>
        <end position="507"/>
    </location>
</feature>